<dbReference type="Pfam" id="PF05368">
    <property type="entry name" value="NmrA"/>
    <property type="match status" value="1"/>
</dbReference>
<dbReference type="Gene3D" id="3.40.50.720">
    <property type="entry name" value="NAD(P)-binding Rossmann-like Domain"/>
    <property type="match status" value="1"/>
</dbReference>
<dbReference type="SUPFAM" id="SSF51735">
    <property type="entry name" value="NAD(P)-binding Rossmann-fold domains"/>
    <property type="match status" value="1"/>
</dbReference>
<feature type="domain" description="NmrA-like" evidence="3">
    <location>
        <begin position="8"/>
        <end position="265"/>
    </location>
</feature>
<reference evidence="4 5" key="1">
    <citation type="journal article" date="2016" name="Mol. Biol. Evol.">
        <title>Comparative Genomics of Early-Diverging Mushroom-Forming Fungi Provides Insights into the Origins of Lignocellulose Decay Capabilities.</title>
        <authorList>
            <person name="Nagy L.G."/>
            <person name="Riley R."/>
            <person name="Tritt A."/>
            <person name="Adam C."/>
            <person name="Daum C."/>
            <person name="Floudas D."/>
            <person name="Sun H."/>
            <person name="Yadav J.S."/>
            <person name="Pangilinan J."/>
            <person name="Larsson K.H."/>
            <person name="Matsuura K."/>
            <person name="Barry K."/>
            <person name="Labutti K."/>
            <person name="Kuo R."/>
            <person name="Ohm R.A."/>
            <person name="Bhattacharya S.S."/>
            <person name="Shirouzu T."/>
            <person name="Yoshinaga Y."/>
            <person name="Martin F.M."/>
            <person name="Grigoriev I.V."/>
            <person name="Hibbett D.S."/>
        </authorList>
    </citation>
    <scope>NUCLEOTIDE SEQUENCE [LARGE SCALE GENOMIC DNA]</scope>
    <source>
        <strain evidence="4 5">TUFC12733</strain>
    </source>
</reference>
<evidence type="ECO:0000256" key="2">
    <source>
        <dbReference type="ARBA" id="ARBA00023002"/>
    </source>
</evidence>
<dbReference type="Proteomes" id="UP000076738">
    <property type="component" value="Unassembled WGS sequence"/>
</dbReference>
<keyword evidence="2" id="KW-0560">Oxidoreductase</keyword>
<protein>
    <submittedName>
        <fullName evidence="4">NAD-binding protein</fullName>
    </submittedName>
</protein>
<organism evidence="4 5">
    <name type="scientific">Calocera viscosa (strain TUFC12733)</name>
    <dbReference type="NCBI Taxonomy" id="1330018"/>
    <lineage>
        <taxon>Eukaryota</taxon>
        <taxon>Fungi</taxon>
        <taxon>Dikarya</taxon>
        <taxon>Basidiomycota</taxon>
        <taxon>Agaricomycotina</taxon>
        <taxon>Dacrymycetes</taxon>
        <taxon>Dacrymycetales</taxon>
        <taxon>Dacrymycetaceae</taxon>
        <taxon>Calocera</taxon>
    </lineage>
</organism>
<dbReference type="OrthoDB" id="9974981at2759"/>
<dbReference type="Gene3D" id="3.90.25.10">
    <property type="entry name" value="UDP-galactose 4-epimerase, domain 1"/>
    <property type="match status" value="1"/>
</dbReference>
<evidence type="ECO:0000313" key="4">
    <source>
        <dbReference type="EMBL" id="KZO93425.1"/>
    </source>
</evidence>
<dbReference type="AlphaFoldDB" id="A0A167JBH0"/>
<accession>A0A167JBH0</accession>
<dbReference type="InterPro" id="IPR036291">
    <property type="entry name" value="NAD(P)-bd_dom_sf"/>
</dbReference>
<name>A0A167JBH0_CALVF</name>
<dbReference type="PANTHER" id="PTHR47706">
    <property type="entry name" value="NMRA-LIKE FAMILY PROTEIN"/>
    <property type="match status" value="1"/>
</dbReference>
<keyword evidence="1" id="KW-0521">NADP</keyword>
<proteinExistence type="predicted"/>
<dbReference type="PANTHER" id="PTHR47706:SF9">
    <property type="entry name" value="NMRA-LIKE DOMAIN-CONTAINING PROTEIN-RELATED"/>
    <property type="match status" value="1"/>
</dbReference>
<evidence type="ECO:0000313" key="5">
    <source>
        <dbReference type="Proteomes" id="UP000076738"/>
    </source>
</evidence>
<keyword evidence="5" id="KW-1185">Reference proteome</keyword>
<evidence type="ECO:0000259" key="3">
    <source>
        <dbReference type="Pfam" id="PF05368"/>
    </source>
</evidence>
<dbReference type="InterPro" id="IPR051609">
    <property type="entry name" value="NmrA/Isoflavone_reductase-like"/>
</dbReference>
<gene>
    <name evidence="4" type="ORF">CALVIDRAFT_529411</name>
</gene>
<sequence length="289" mass="31600">MSGYKTFAVAGAGTIGKYIIEELLKEKTTGKVDKVIILSRSATGNDDLTAKGAEVIVVDYNVPSSLQSALQGIDVVISTLSWAGYPAQESLGDAAKAVGVKLFVPSEFGGDSIKHTEGVFGLKNAQRLRLEKIGLSWAVFITGTFADWMWYQTYFDYDLANGKIEVGGTGNGVTTFTSRTDIARYVAYALTSLPASTLHNHVFKVEGERTSINAALKAYEARTGKKIDITYVPLEVVKERAKNNPADFKSFLALMFELDGPNEPKEEMNVEWPEFKPQTVVEAMLSYKP</sequence>
<dbReference type="GO" id="GO:0016491">
    <property type="term" value="F:oxidoreductase activity"/>
    <property type="evidence" value="ECO:0007669"/>
    <property type="project" value="UniProtKB-KW"/>
</dbReference>
<dbReference type="InterPro" id="IPR008030">
    <property type="entry name" value="NmrA-like"/>
</dbReference>
<evidence type="ECO:0000256" key="1">
    <source>
        <dbReference type="ARBA" id="ARBA00022857"/>
    </source>
</evidence>
<dbReference type="EMBL" id="KV417301">
    <property type="protein sequence ID" value="KZO93425.1"/>
    <property type="molecule type" value="Genomic_DNA"/>
</dbReference>